<reference evidence="2" key="1">
    <citation type="submission" date="2013-02" db="EMBL/GenBank/DDBJ databases">
        <title>Comparative genomics of Borrelia species.</title>
        <authorList>
            <person name="Schwan T.G."/>
            <person name="Raffel S.J."/>
            <person name="Porcella S.F."/>
        </authorList>
    </citation>
    <scope>NUCLEOTIDE SEQUENCE</scope>
    <source>
        <strain evidence="2">DOU</strain>
        <plasmid evidence="2">unnamed</plasmid>
    </source>
</reference>
<proteinExistence type="predicted"/>
<keyword evidence="1" id="KW-0812">Transmembrane</keyword>
<dbReference type="EMBL" id="CP004317">
    <property type="protein sequence ID" value="AHH07485.1"/>
    <property type="molecule type" value="Genomic_DNA"/>
</dbReference>
<organism evidence="2">
    <name type="scientific">Borrelia crocidurae DOU</name>
    <dbReference type="NCBI Taxonomy" id="1293575"/>
    <lineage>
        <taxon>Bacteria</taxon>
        <taxon>Pseudomonadati</taxon>
        <taxon>Spirochaetota</taxon>
        <taxon>Spirochaetia</taxon>
        <taxon>Spirochaetales</taxon>
        <taxon>Borreliaceae</taxon>
        <taxon>Borrelia</taxon>
    </lineage>
</organism>
<accession>W5SKT2</accession>
<protein>
    <submittedName>
        <fullName evidence="2">Variable outer membrane protein</fullName>
    </submittedName>
</protein>
<keyword evidence="1" id="KW-0472">Membrane</keyword>
<dbReference type="AlphaFoldDB" id="W5SKT2"/>
<feature type="transmembrane region" description="Helical" evidence="1">
    <location>
        <begin position="30"/>
        <end position="48"/>
    </location>
</feature>
<gene>
    <name evidence="2" type="ORF">BCD_1419</name>
</gene>
<dbReference type="SUPFAM" id="SSF74748">
    <property type="entry name" value="Variable surface antigen VlsE"/>
    <property type="match status" value="1"/>
</dbReference>
<geneLocation type="plasmid" evidence="2">
    <name>unnamed</name>
</geneLocation>
<name>W5SKT2_9SPIR</name>
<sequence length="92" mass="10265">MIVVILLLVMLLLIIGNVTASRQDVLHEDFNSINILFSGIEVIIVVVLKENEFKAVSTKTDGEQYKTIGKLFEKWDNVSEAKAVVASAVVWF</sequence>
<evidence type="ECO:0000313" key="2">
    <source>
        <dbReference type="EMBL" id="AHH07485.1"/>
    </source>
</evidence>
<keyword evidence="2" id="KW-0614">Plasmid</keyword>
<keyword evidence="1" id="KW-1133">Transmembrane helix</keyword>
<dbReference type="HOGENOM" id="CLU_2407423_0_0_12"/>
<evidence type="ECO:0000256" key="1">
    <source>
        <dbReference type="SAM" id="Phobius"/>
    </source>
</evidence>